<dbReference type="CDD" id="cd17953">
    <property type="entry name" value="DEADc_DDX46"/>
    <property type="match status" value="1"/>
</dbReference>
<comment type="caution">
    <text evidence="32">The sequence shown here is derived from an EMBL/GenBank/DDBJ whole genome shotgun (WGS) entry which is preliminary data.</text>
</comment>
<dbReference type="EMBL" id="JAANIB010002961">
    <property type="protein sequence ID" value="KAG5339023.1"/>
    <property type="molecule type" value="Genomic_DNA"/>
</dbReference>
<sequence length="1355" mass="150392">MNQQHSQSSTERSTPLHDQQQQQQQGPSTIGHHQQQQQQQQPEDRGVKRKADEMIGNSENALANVYVVYSEKIVNFAGWLLPVQYQEAIAVSHLHTRSLASLFDVGHMLQTCVSGKDAGEYLESLTTCDLKNLSRGAATLTVFTNDKGGILDDLIIIKDDEDKYFVVSNAGRRDEDSRLLLERQDDFKKVGKDVYIDFLDPLEQGLIALQGPTAETVLHSLVKIDLRSLKFMNSVKTEVSGSRIRISRCGYTGEDGFEISVPANDAINLVERILEIPGVKLAGLGARDSLRLEAGLCLYGHDINEDTTPIEAALTWLVAKRRRVEANFPGAQRILSQIKTGTTKKRVGLLLGQGPPAREGAPILTPEGERVGSVTSGGPSPTLGRPIAMGYMPPDLAQYGSGILVEVRGKTYKGSKSSRSGKERSNRSRSRDRKDKEKGDNEELPFDHTKLDKEEEQKRLELEMQKRRERIERWRAERKKKELEATKKDGKTSILANLQLPMKKWSLEDDSDEETPVVQNNKETKEEGAKEEIEEVNEEVKDKEEEIDPLDAFMAEAKEVRKVNKFDGKAPKNANNGTNSASQSGGVVIVTGVAKKKVQKQKGELIEQNQDGLEYSSEEEGENLHETAAGIANKQKRELAKVDHATTEYQPFRKSFYVEVPEIARMTPEEVEVYKEELEGIRVKGKGCPKPIKSWAQCGVTKKELEVLKKLGYEKPTPIQCQAIPAIMSGRDLIGIAKTGSGKTLAFLLPMFRHILDQPPLADGDGPIALIMTPTRELCMQIGRDSKKFTKSLGLSHVCVYGGTGISEQIAELKRGAEIIVCTPGRMIDMLAANSGRVTNLRRVTYVVLDEADRMFDMGFEPQVMRIMENVRPDRQTVLFSATFPRQMEALARRILTRPVEVQVGGRSVVCKDVEQHVVVLEEDQKFYKLLEILGHYQDKGSTIIFVDKQENADTLLKDLMKASYSCMSLHGGIDQCDRDSTILDFKAGRTKLLVATSVAARGLDVKHLVLVVNYDCPNHYEDYVHRCGRTGRAGNKGYAYTFITSEQERYAGDILRAHELAGVPVPEPLRQLWEGYKARQAADGKKVHTGGGFSGKGFKFDESEAALANEKKKFQKAALGLQDSDDEDIENDIDQQIESMLAPKRTVREIAKPTATSVTVPGQPIPSATDKLELARRLASKINIAKNLGAEAKGATQQAAEAILKGAGPTNLITAKTVAEQLAAKLNTKLNYQPREEDLVESDVETGEQTFRKYEEELEINDFPQQARWRVTSKEALAQISEYSEAGLTVRGTYIAPGKTPPEGERKLYLAIESTSELAVSKAKAEVSRLIKEELIKLQASGAHTASRGRYKVL</sequence>
<dbReference type="Gene3D" id="3.30.1360.120">
    <property type="entry name" value="Probable tRNA modification gtpase trme, domain 1"/>
    <property type="match status" value="1"/>
</dbReference>
<dbReference type="OrthoDB" id="196131at2759"/>
<dbReference type="SMART" id="SM00490">
    <property type="entry name" value="HELICc"/>
    <property type="match status" value="1"/>
</dbReference>
<evidence type="ECO:0000256" key="4">
    <source>
        <dbReference type="ARBA" id="ARBA00011690"/>
    </source>
</evidence>
<dbReference type="GO" id="GO:0005681">
    <property type="term" value="C:spliceosomal complex"/>
    <property type="evidence" value="ECO:0007669"/>
    <property type="project" value="UniProtKB-KW"/>
</dbReference>
<evidence type="ECO:0000256" key="25">
    <source>
        <dbReference type="ARBA" id="ARBA00050029"/>
    </source>
</evidence>
<evidence type="ECO:0000256" key="21">
    <source>
        <dbReference type="ARBA" id="ARBA00038511"/>
    </source>
</evidence>
<dbReference type="PROSITE" id="PS51194">
    <property type="entry name" value="HELICASE_CTER"/>
    <property type="match status" value="1"/>
</dbReference>
<protein>
    <recommendedName>
        <fullName evidence="25">Probable ATP-dependent RNA helicase DDX46</fullName>
        <ecNumber evidence="6">2.1.2.10</ecNumber>
        <ecNumber evidence="5">3.6.4.13</ecNumber>
    </recommendedName>
    <alternativeName>
        <fullName evidence="26">DEAD box protein 46</fullName>
    </alternativeName>
    <alternativeName>
        <fullName evidence="20">Glycine cleavage system T protein</fullName>
    </alternativeName>
</protein>
<dbReference type="GO" id="GO:0005739">
    <property type="term" value="C:mitochondrion"/>
    <property type="evidence" value="ECO:0007669"/>
    <property type="project" value="UniProtKB-SubCell"/>
</dbReference>
<dbReference type="InterPro" id="IPR014014">
    <property type="entry name" value="RNA_helicase_DEAD_Q_motif"/>
</dbReference>
<dbReference type="FunFam" id="3.40.50.300:FF:000079">
    <property type="entry name" value="probable ATP-dependent RNA helicase DDX17"/>
    <property type="match status" value="1"/>
</dbReference>
<comment type="catalytic activity">
    <reaction evidence="22">
        <text>N(6)-[(R)-S(8)-aminomethyldihydrolipoyl]-L-lysyl-[protein] + (6S)-5,6,7,8-tetrahydrofolate = N(6)-[(R)-dihydrolipoyl]-L-lysyl-[protein] + (6R)-5,10-methylene-5,6,7,8-tetrahydrofolate + NH4(+)</text>
        <dbReference type="Rhea" id="RHEA:16945"/>
        <dbReference type="Rhea" id="RHEA-COMP:10475"/>
        <dbReference type="Rhea" id="RHEA-COMP:10492"/>
        <dbReference type="ChEBI" id="CHEBI:15636"/>
        <dbReference type="ChEBI" id="CHEBI:28938"/>
        <dbReference type="ChEBI" id="CHEBI:57453"/>
        <dbReference type="ChEBI" id="CHEBI:83100"/>
        <dbReference type="ChEBI" id="CHEBI:83143"/>
        <dbReference type="EC" id="2.1.2.10"/>
    </reaction>
</comment>
<dbReference type="Proteomes" id="UP000670152">
    <property type="component" value="Unassembled WGS sequence"/>
</dbReference>
<feature type="compositionally biased region" description="Polar residues" evidence="28">
    <location>
        <begin position="1"/>
        <end position="18"/>
    </location>
</feature>
<keyword evidence="19" id="KW-0539">Nucleus</keyword>
<dbReference type="InterPro" id="IPR011545">
    <property type="entry name" value="DEAD/DEAH_box_helicase_dom"/>
</dbReference>
<keyword evidence="8" id="KW-0507">mRNA processing</keyword>
<name>A0A836FZ01_9HYME</name>
<evidence type="ECO:0000256" key="3">
    <source>
        <dbReference type="ARBA" id="ARBA00008609"/>
    </source>
</evidence>
<feature type="region of interest" description="Disordered" evidence="28">
    <location>
        <begin position="1"/>
        <end position="50"/>
    </location>
</feature>
<dbReference type="NCBIfam" id="TIGR00528">
    <property type="entry name" value="gcvT"/>
    <property type="match status" value="1"/>
</dbReference>
<dbReference type="CDD" id="cd22473">
    <property type="entry name" value="KH-I_DDX46"/>
    <property type="match status" value="1"/>
</dbReference>
<comment type="function">
    <text evidence="24">Component of the 17S U2 SnRNP complex of the spliceosome, a large ribonucleoprotein complex that removes introns from transcribed pre-mRNAs. The 17S U2 SnRNP complex (1) directly participates in early spliceosome assembly and (2) mediates recognition of the intron branch site during pre-mRNA splicing by promoting the selection of the pre-mRNA branch-site adenosine, the nucleophile for the first step of splicing. Within the 17S U2 SnRNP complex, DDX46 plays essential roles during assembly of pre-spliceosome and proofreading of the branch site.</text>
</comment>
<dbReference type="SUPFAM" id="SSF101790">
    <property type="entry name" value="Aminomethyltransferase beta-barrel domain"/>
    <property type="match status" value="1"/>
</dbReference>
<dbReference type="InterPro" id="IPR027417">
    <property type="entry name" value="P-loop_NTPase"/>
</dbReference>
<dbReference type="InterPro" id="IPR000629">
    <property type="entry name" value="RNA-helicase_DEAD-box_CS"/>
</dbReference>
<keyword evidence="15" id="KW-0809">Transit peptide</keyword>
<keyword evidence="9" id="KW-0808">Transferase</keyword>
<dbReference type="InterPro" id="IPR001650">
    <property type="entry name" value="Helicase_C-like"/>
</dbReference>
<dbReference type="Gene3D" id="3.40.50.300">
    <property type="entry name" value="P-loop containing nucleotide triphosphate hydrolases"/>
    <property type="match status" value="2"/>
</dbReference>
<dbReference type="PANTHER" id="PTHR47958">
    <property type="entry name" value="ATP-DEPENDENT RNA HELICASE DBP3"/>
    <property type="match status" value="1"/>
</dbReference>
<evidence type="ECO:0000256" key="8">
    <source>
        <dbReference type="ARBA" id="ARBA00022664"/>
    </source>
</evidence>
<evidence type="ECO:0000259" key="31">
    <source>
        <dbReference type="PROSITE" id="PS51195"/>
    </source>
</evidence>
<comment type="similarity">
    <text evidence="3">Belongs to the GcvT family.</text>
</comment>
<dbReference type="InterPro" id="IPR029043">
    <property type="entry name" value="GcvT/YgfZ_C"/>
</dbReference>
<evidence type="ECO:0000259" key="29">
    <source>
        <dbReference type="PROSITE" id="PS51192"/>
    </source>
</evidence>
<gene>
    <name evidence="32" type="primary">Ddx46</name>
    <name evidence="32" type="ORF">G6Z77_0001469</name>
</gene>
<evidence type="ECO:0000256" key="24">
    <source>
        <dbReference type="ARBA" id="ARBA00049949"/>
    </source>
</evidence>
<evidence type="ECO:0000256" key="20">
    <source>
        <dbReference type="ARBA" id="ARBA00031395"/>
    </source>
</evidence>
<evidence type="ECO:0000256" key="11">
    <source>
        <dbReference type="ARBA" id="ARBA00022741"/>
    </source>
</evidence>
<dbReference type="FunFam" id="4.10.1250.10:FF:000002">
    <property type="entry name" value="Aminomethyltransferase"/>
    <property type="match status" value="1"/>
</dbReference>
<dbReference type="FunFam" id="3.40.50.300:FF:000584">
    <property type="entry name" value="probable ATP-dependent RNA helicase DDX46"/>
    <property type="match status" value="1"/>
</dbReference>
<organism evidence="32 33">
    <name type="scientific">Acromyrmex heyeri</name>
    <dbReference type="NCBI Taxonomy" id="230685"/>
    <lineage>
        <taxon>Eukaryota</taxon>
        <taxon>Metazoa</taxon>
        <taxon>Ecdysozoa</taxon>
        <taxon>Arthropoda</taxon>
        <taxon>Hexapoda</taxon>
        <taxon>Insecta</taxon>
        <taxon>Pterygota</taxon>
        <taxon>Neoptera</taxon>
        <taxon>Endopterygota</taxon>
        <taxon>Hymenoptera</taxon>
        <taxon>Apocrita</taxon>
        <taxon>Aculeata</taxon>
        <taxon>Formicoidea</taxon>
        <taxon>Formicidae</taxon>
        <taxon>Myrmicinae</taxon>
        <taxon>Acromyrmex</taxon>
    </lineage>
</organism>
<dbReference type="Pfam" id="PF23469">
    <property type="entry name" value="KH_12"/>
    <property type="match status" value="1"/>
</dbReference>
<evidence type="ECO:0000256" key="6">
    <source>
        <dbReference type="ARBA" id="ARBA00012616"/>
    </source>
</evidence>
<feature type="region of interest" description="Disordered" evidence="28">
    <location>
        <begin position="505"/>
        <end position="548"/>
    </location>
</feature>
<evidence type="ECO:0000256" key="26">
    <source>
        <dbReference type="ARBA" id="ARBA00050042"/>
    </source>
</evidence>
<evidence type="ECO:0000256" key="10">
    <source>
        <dbReference type="ARBA" id="ARBA00022728"/>
    </source>
</evidence>
<evidence type="ECO:0000256" key="17">
    <source>
        <dbReference type="ARBA" id="ARBA00023128"/>
    </source>
</evidence>
<dbReference type="InterPro" id="IPR014001">
    <property type="entry name" value="Helicase_ATP-bd"/>
</dbReference>
<comment type="subcellular location">
    <subcellularLocation>
        <location evidence="1">Mitochondrion</location>
    </subcellularLocation>
    <subcellularLocation>
        <location evidence="2">Nucleus speckle</location>
    </subcellularLocation>
</comment>
<comment type="similarity">
    <text evidence="21">Belongs to the DEAD box helicase family. DDX46/PRP5 subfamily.</text>
</comment>
<dbReference type="Gene3D" id="2.40.30.110">
    <property type="entry name" value="Aminomethyltransferase beta-barrel domains"/>
    <property type="match status" value="1"/>
</dbReference>
<feature type="domain" description="Helicase ATP-binding" evidence="29">
    <location>
        <begin position="724"/>
        <end position="902"/>
    </location>
</feature>
<feature type="non-terminal residue" evidence="32">
    <location>
        <position position="1"/>
    </location>
</feature>
<reference evidence="32 33" key="1">
    <citation type="submission" date="2020-02" db="EMBL/GenBank/DDBJ databases">
        <title>Relaxed selection underlies rapid genomic changes in the transitions from sociality to social parasitism in ants.</title>
        <authorList>
            <person name="Bi X."/>
        </authorList>
    </citation>
    <scope>NUCLEOTIDE SEQUENCE [LARGE SCALE GENOMIC DNA]</scope>
    <source>
        <strain evidence="32">BGI-DK2014b</strain>
        <tissue evidence="32">Whole body</tissue>
    </source>
</reference>
<dbReference type="SUPFAM" id="SSF103025">
    <property type="entry name" value="Folate-binding domain"/>
    <property type="match status" value="1"/>
</dbReference>
<dbReference type="Pfam" id="PF08669">
    <property type="entry name" value="GCV_T_C"/>
    <property type="match status" value="1"/>
</dbReference>
<dbReference type="InterPro" id="IPR006222">
    <property type="entry name" value="GCVT_N"/>
</dbReference>
<dbReference type="GO" id="GO:0006546">
    <property type="term" value="P:glycine catabolic process"/>
    <property type="evidence" value="ECO:0007669"/>
    <property type="project" value="InterPro"/>
</dbReference>
<keyword evidence="13 32" id="KW-0347">Helicase</keyword>
<accession>A0A836FZ01</accession>
<comment type="subunit">
    <text evidence="4">The glycine cleavage system is composed of four proteins: P, T, L and H.</text>
</comment>
<evidence type="ECO:0000256" key="12">
    <source>
        <dbReference type="ARBA" id="ARBA00022801"/>
    </source>
</evidence>
<dbReference type="SMART" id="SM00487">
    <property type="entry name" value="DEXDc"/>
    <property type="match status" value="1"/>
</dbReference>
<evidence type="ECO:0000256" key="1">
    <source>
        <dbReference type="ARBA" id="ARBA00004173"/>
    </source>
</evidence>
<keyword evidence="7" id="KW-0032">Aminotransferase</keyword>
<keyword evidence="18" id="KW-0508">mRNA splicing</keyword>
<dbReference type="GO" id="GO:0016787">
    <property type="term" value="F:hydrolase activity"/>
    <property type="evidence" value="ECO:0007669"/>
    <property type="project" value="UniProtKB-KW"/>
</dbReference>
<dbReference type="Pfam" id="PF00270">
    <property type="entry name" value="DEAD"/>
    <property type="match status" value="1"/>
</dbReference>
<dbReference type="PROSITE" id="PS00039">
    <property type="entry name" value="DEAD_ATP_HELICASE"/>
    <property type="match status" value="1"/>
</dbReference>
<dbReference type="GO" id="GO:0008483">
    <property type="term" value="F:transaminase activity"/>
    <property type="evidence" value="ECO:0007669"/>
    <property type="project" value="UniProtKB-KW"/>
</dbReference>
<evidence type="ECO:0000256" key="22">
    <source>
        <dbReference type="ARBA" id="ARBA00047665"/>
    </source>
</evidence>
<dbReference type="PROSITE" id="PS51195">
    <property type="entry name" value="Q_MOTIF"/>
    <property type="match status" value="1"/>
</dbReference>
<dbReference type="GO" id="GO:0010468">
    <property type="term" value="P:regulation of gene expression"/>
    <property type="evidence" value="ECO:0007669"/>
    <property type="project" value="UniProtKB-ARBA"/>
</dbReference>
<feature type="region of interest" description="Disordered" evidence="28">
    <location>
        <begin position="410"/>
        <end position="458"/>
    </location>
</feature>
<dbReference type="GO" id="GO:0005524">
    <property type="term" value="F:ATP binding"/>
    <property type="evidence" value="ECO:0007669"/>
    <property type="project" value="UniProtKB-KW"/>
</dbReference>
<dbReference type="GO" id="GO:0000398">
    <property type="term" value="P:mRNA splicing, via spliceosome"/>
    <property type="evidence" value="ECO:0007669"/>
    <property type="project" value="UniProtKB-ARBA"/>
</dbReference>
<comment type="catalytic activity">
    <reaction evidence="23">
        <text>ATP + H2O = ADP + phosphate + H(+)</text>
        <dbReference type="Rhea" id="RHEA:13065"/>
        <dbReference type="ChEBI" id="CHEBI:15377"/>
        <dbReference type="ChEBI" id="CHEBI:15378"/>
        <dbReference type="ChEBI" id="CHEBI:30616"/>
        <dbReference type="ChEBI" id="CHEBI:43474"/>
        <dbReference type="ChEBI" id="CHEBI:456216"/>
        <dbReference type="EC" id="3.6.4.13"/>
    </reaction>
</comment>
<evidence type="ECO:0000259" key="30">
    <source>
        <dbReference type="PROSITE" id="PS51194"/>
    </source>
</evidence>
<dbReference type="NCBIfam" id="NF001567">
    <property type="entry name" value="PRK00389.1"/>
    <property type="match status" value="1"/>
</dbReference>
<dbReference type="EC" id="3.6.4.13" evidence="5"/>
<feature type="non-terminal residue" evidence="32">
    <location>
        <position position="1355"/>
    </location>
</feature>
<evidence type="ECO:0000256" key="2">
    <source>
        <dbReference type="ARBA" id="ARBA00004324"/>
    </source>
</evidence>
<keyword evidence="12" id="KW-0378">Hydrolase</keyword>
<evidence type="ECO:0000256" key="27">
    <source>
        <dbReference type="PROSITE-ProRule" id="PRU00552"/>
    </source>
</evidence>
<evidence type="ECO:0000256" key="28">
    <source>
        <dbReference type="SAM" id="MobiDB-lite"/>
    </source>
</evidence>
<evidence type="ECO:0000313" key="32">
    <source>
        <dbReference type="EMBL" id="KAG5339023.1"/>
    </source>
</evidence>
<evidence type="ECO:0000256" key="19">
    <source>
        <dbReference type="ARBA" id="ARBA00023242"/>
    </source>
</evidence>
<dbReference type="CDD" id="cd18787">
    <property type="entry name" value="SF2_C_DEAD"/>
    <property type="match status" value="1"/>
</dbReference>
<feature type="short sequence motif" description="Q motif" evidence="27">
    <location>
        <begin position="693"/>
        <end position="721"/>
    </location>
</feature>
<feature type="region of interest" description="Disordered" evidence="28">
    <location>
        <begin position="351"/>
        <end position="382"/>
    </location>
</feature>
<keyword evidence="33" id="KW-1185">Reference proteome</keyword>
<keyword evidence="14" id="KW-0067">ATP-binding</keyword>
<evidence type="ECO:0000256" key="13">
    <source>
        <dbReference type="ARBA" id="ARBA00022806"/>
    </source>
</evidence>
<evidence type="ECO:0000256" key="18">
    <source>
        <dbReference type="ARBA" id="ARBA00023187"/>
    </source>
</evidence>
<dbReference type="InterPro" id="IPR013977">
    <property type="entry name" value="GcvT_C"/>
</dbReference>
<dbReference type="InterPro" id="IPR006223">
    <property type="entry name" value="GcvT"/>
</dbReference>
<dbReference type="GO" id="GO:0003676">
    <property type="term" value="F:nucleic acid binding"/>
    <property type="evidence" value="ECO:0007669"/>
    <property type="project" value="InterPro"/>
</dbReference>
<dbReference type="SUPFAM" id="SSF52540">
    <property type="entry name" value="P-loop containing nucleoside triphosphate hydrolases"/>
    <property type="match status" value="2"/>
</dbReference>
<proteinExistence type="inferred from homology"/>
<evidence type="ECO:0000256" key="23">
    <source>
        <dbReference type="ARBA" id="ARBA00047984"/>
    </source>
</evidence>
<dbReference type="FunFam" id="3.30.70.1400:FF:000001">
    <property type="entry name" value="Aminomethyltransferase"/>
    <property type="match status" value="1"/>
</dbReference>
<dbReference type="EC" id="2.1.2.10" evidence="6"/>
<dbReference type="GO" id="GO:0005960">
    <property type="term" value="C:glycine cleavage complex"/>
    <property type="evidence" value="ECO:0007669"/>
    <property type="project" value="InterPro"/>
</dbReference>
<keyword evidence="11" id="KW-0547">Nucleotide-binding</keyword>
<feature type="domain" description="Helicase C-terminal" evidence="30">
    <location>
        <begin position="913"/>
        <end position="1074"/>
    </location>
</feature>
<feature type="compositionally biased region" description="Basic and acidic residues" evidence="28">
    <location>
        <begin position="522"/>
        <end position="531"/>
    </location>
</feature>
<keyword evidence="10" id="KW-0747">Spliceosome</keyword>
<dbReference type="InterPro" id="IPR056149">
    <property type="entry name" value="PRP5/DDX46/KHDC4_KH"/>
</dbReference>
<dbReference type="Gene3D" id="3.30.70.1400">
    <property type="entry name" value="Aminomethyltransferase beta-barrel domains"/>
    <property type="match status" value="1"/>
</dbReference>
<keyword evidence="16" id="KW-0175">Coiled coil</keyword>
<evidence type="ECO:0000256" key="15">
    <source>
        <dbReference type="ARBA" id="ARBA00022946"/>
    </source>
</evidence>
<feature type="domain" description="DEAD-box RNA helicase Q" evidence="31">
    <location>
        <begin position="693"/>
        <end position="721"/>
    </location>
</feature>
<evidence type="ECO:0000256" key="5">
    <source>
        <dbReference type="ARBA" id="ARBA00012552"/>
    </source>
</evidence>
<evidence type="ECO:0000256" key="9">
    <source>
        <dbReference type="ARBA" id="ARBA00022679"/>
    </source>
</evidence>
<dbReference type="GO" id="GO:0016607">
    <property type="term" value="C:nuclear speck"/>
    <property type="evidence" value="ECO:0007669"/>
    <property type="project" value="UniProtKB-SubCell"/>
</dbReference>
<evidence type="ECO:0000256" key="7">
    <source>
        <dbReference type="ARBA" id="ARBA00022576"/>
    </source>
</evidence>
<dbReference type="InterPro" id="IPR027266">
    <property type="entry name" value="TrmE/GcvT-like"/>
</dbReference>
<evidence type="ECO:0000313" key="33">
    <source>
        <dbReference type="Proteomes" id="UP000670152"/>
    </source>
</evidence>
<keyword evidence="17" id="KW-0496">Mitochondrion</keyword>
<feature type="compositionally biased region" description="Basic and acidic residues" evidence="28">
    <location>
        <begin position="432"/>
        <end position="458"/>
    </location>
</feature>
<dbReference type="Gene3D" id="4.10.1250.10">
    <property type="entry name" value="Aminomethyltransferase fragment"/>
    <property type="match status" value="1"/>
</dbReference>
<evidence type="ECO:0000256" key="16">
    <source>
        <dbReference type="ARBA" id="ARBA00023054"/>
    </source>
</evidence>
<dbReference type="GO" id="GO:0003724">
    <property type="term" value="F:RNA helicase activity"/>
    <property type="evidence" value="ECO:0007669"/>
    <property type="project" value="UniProtKB-EC"/>
</dbReference>
<evidence type="ECO:0000256" key="14">
    <source>
        <dbReference type="ARBA" id="ARBA00022840"/>
    </source>
</evidence>
<dbReference type="Pfam" id="PF01571">
    <property type="entry name" value="GCV_T"/>
    <property type="match status" value="1"/>
</dbReference>
<dbReference type="GO" id="GO:0004047">
    <property type="term" value="F:aminomethyltransferase activity"/>
    <property type="evidence" value="ECO:0007669"/>
    <property type="project" value="UniProtKB-EC"/>
</dbReference>
<dbReference type="PROSITE" id="PS51192">
    <property type="entry name" value="HELICASE_ATP_BIND_1"/>
    <property type="match status" value="1"/>
</dbReference>
<dbReference type="Pfam" id="PF00271">
    <property type="entry name" value="Helicase_C"/>
    <property type="match status" value="1"/>
</dbReference>